<dbReference type="InterPro" id="IPR019787">
    <property type="entry name" value="Znf_PHD-finger"/>
</dbReference>
<evidence type="ECO:0000256" key="6">
    <source>
        <dbReference type="PROSITE-ProRule" id="PRU00146"/>
    </source>
</evidence>
<feature type="region of interest" description="Disordered" evidence="7">
    <location>
        <begin position="1171"/>
        <end position="1248"/>
    </location>
</feature>
<comment type="caution">
    <text evidence="9">The sequence shown here is derived from an EMBL/GenBank/DDBJ whole genome shotgun (WGS) entry which is preliminary data.</text>
</comment>
<dbReference type="KEGG" id="mrr:Moror_15279"/>
<evidence type="ECO:0000313" key="10">
    <source>
        <dbReference type="Proteomes" id="UP000017559"/>
    </source>
</evidence>
<feature type="compositionally biased region" description="Acidic residues" evidence="7">
    <location>
        <begin position="1124"/>
        <end position="1134"/>
    </location>
</feature>
<keyword evidence="3 6" id="KW-0863">Zinc-finger</keyword>
<sequence length="1248" mass="138166">MNISSLLCSEDPKPPSSEPRIIPEPVLLAPHLTRNHYQQQQQQASSSSPSSSSQSSKLNLEALVHAADQERRRLQSPVVAYSHPSNIANDRQVEREGEQREKERTREREREREHREKQVQAAHWQQEQQDLFYKRQRQQRQHHREAILSYPSRSPHSDTLSPPLSRPRAQVSSQPPSDPTPSATTSQQISHLLSPTSYSPSLSRSPRDVSRLPPQPLHSEDDMYSPSSSTSVAKKRRHSDHLASDPDVDSRIRKDRELMAPGTLGFGGIPQSSTPNVDAIAVTRRKPGSSGYSYDPVHDQDPPPKRPEPVSTTDDRPKNSIGFLTGGHPTPQPQHSHQHLHQQHQHHQQSHTQSLPQPQSQSHHRPSSREHHTPHHRVVSPAAGARRSPPSSVHTHVHLHGHGRRSPPVPVPVGRRSPPGSHVGRALAARHHDQDMALDRVKQERRESSALPSTPVLSTSSSPNFIKAQSVEPPKVTVSKAQSPPAPLPRKPISVSMESHLQPHSLPGVSLEPPEKKKKSRSRTSNEVVVRKEDFNNPIHARQVSKPSTPVQPPLPAVTHAPSPAPPPPSHSSQPAASTRPAEDDAHEWFLEHFGDDSTHGKRPRSPSPTPTPPSPITSTVRHVSTSKSKSSSPTRVVVEPEDAVTALEQELLEDTPAKEEDNDMDVDELVEEALCDPEEQKEDDKEKAMEVDVEDELLSLVDDRPKMSISEVVKKRKEEEKEREKDKLNSPVASTSASASSPKFRSPSVSVSLPGDRDKDRDSMPPPAAPTASKTSVQASQAGKKRKTAHKPKGRAAAAAAPVTEAPAVAKPRAKPGPKPKPRDSNGNIIRSPATTTPTPAPANKVGGKGTPPIGRASAVADAERSRSASVAQEAPEEPEAEEEDDDKLYCVCQTKYDEDRSMIACDSCDEWYHTQCVEIPDQEVDLVDQFVCPVCIAKHPERKLQTTYKPRCLFGLLQPDPDSPKACHKPARTYSKYCSDECGMKNISKRVDTFIRQGGDKQKLWKAVKNAEKREGLVRVVSEDTGSHVPVIKEVKPKKTATEREVERLNGLLDDINKVREELKKGMEIILWREKLVRLATERADRVEECGWDQRLCFSDEDWADYGSGVLESYNTSPDKEAADEEDGDEDKMDTTPDVAGEAEGGEWWCRGDQHCDRHAGWQGLRAKDVAKEKEKKEDALAKLTTKEREIRKHIENLTDGDEEAEPPAPLKSSNKQHHGSTGTAKRKVNGDTAASKKGKKRKAPT</sequence>
<organism evidence="9 10">
    <name type="scientific">Moniliophthora roreri (strain MCA 2997)</name>
    <name type="common">Cocoa frosty pod rot fungus</name>
    <name type="synonym">Crinipellis roreri</name>
    <dbReference type="NCBI Taxonomy" id="1381753"/>
    <lineage>
        <taxon>Eukaryota</taxon>
        <taxon>Fungi</taxon>
        <taxon>Dikarya</taxon>
        <taxon>Basidiomycota</taxon>
        <taxon>Agaricomycotina</taxon>
        <taxon>Agaricomycetes</taxon>
        <taxon>Agaricomycetidae</taxon>
        <taxon>Agaricales</taxon>
        <taxon>Marasmiineae</taxon>
        <taxon>Marasmiaceae</taxon>
        <taxon>Moniliophthora</taxon>
    </lineage>
</organism>
<keyword evidence="10" id="KW-1185">Reference proteome</keyword>
<feature type="compositionally biased region" description="Low complexity" evidence="7">
    <location>
        <begin position="119"/>
        <end position="129"/>
    </location>
</feature>
<keyword evidence="5" id="KW-0539">Nucleus</keyword>
<feature type="compositionally biased region" description="Low complexity" evidence="7">
    <location>
        <begin position="412"/>
        <end position="421"/>
    </location>
</feature>
<feature type="domain" description="PHD-type" evidence="8">
    <location>
        <begin position="889"/>
        <end position="940"/>
    </location>
</feature>
<feature type="compositionally biased region" description="Low complexity" evidence="7">
    <location>
        <begin position="449"/>
        <end position="463"/>
    </location>
</feature>
<dbReference type="EMBL" id="AWSO01000729">
    <property type="protein sequence ID" value="ESK87872.1"/>
    <property type="molecule type" value="Genomic_DNA"/>
</dbReference>
<feature type="compositionally biased region" description="Polar residues" evidence="7">
    <location>
        <begin position="151"/>
        <end position="162"/>
    </location>
</feature>
<evidence type="ECO:0000256" key="2">
    <source>
        <dbReference type="ARBA" id="ARBA00022723"/>
    </source>
</evidence>
<gene>
    <name evidence="9" type="ORF">Moror_15279</name>
</gene>
<feature type="compositionally biased region" description="Low complexity" evidence="7">
    <location>
        <begin position="731"/>
        <end position="753"/>
    </location>
</feature>
<feature type="compositionally biased region" description="Basic and acidic residues" evidence="7">
    <location>
        <begin position="240"/>
        <end position="258"/>
    </location>
</feature>
<dbReference type="SMART" id="SM00249">
    <property type="entry name" value="PHD"/>
    <property type="match status" value="1"/>
</dbReference>
<dbReference type="HOGENOM" id="CLU_266013_0_0_1"/>
<dbReference type="GO" id="GO:0045893">
    <property type="term" value="P:positive regulation of DNA-templated transcription"/>
    <property type="evidence" value="ECO:0007669"/>
    <property type="project" value="TreeGrafter"/>
</dbReference>
<feature type="region of interest" description="Disordered" evidence="7">
    <location>
        <begin position="1111"/>
        <end position="1152"/>
    </location>
</feature>
<dbReference type="Gene3D" id="2.60.120.650">
    <property type="entry name" value="Cupin"/>
    <property type="match status" value="1"/>
</dbReference>
<feature type="compositionally biased region" description="Low complexity" evidence="7">
    <location>
        <begin position="170"/>
        <end position="204"/>
    </location>
</feature>
<feature type="compositionally biased region" description="Basic residues" evidence="7">
    <location>
        <begin position="134"/>
        <end position="143"/>
    </location>
</feature>
<feature type="compositionally biased region" description="Basic and acidic residues" evidence="7">
    <location>
        <begin position="296"/>
        <end position="318"/>
    </location>
</feature>
<dbReference type="Pfam" id="PF00628">
    <property type="entry name" value="PHD"/>
    <property type="match status" value="1"/>
</dbReference>
<feature type="compositionally biased region" description="Basic residues" evidence="7">
    <location>
        <begin position="395"/>
        <end position="405"/>
    </location>
</feature>
<evidence type="ECO:0000313" key="9">
    <source>
        <dbReference type="EMBL" id="ESK87872.1"/>
    </source>
</evidence>
<proteinExistence type="predicted"/>
<dbReference type="PROSITE" id="PS50016">
    <property type="entry name" value="ZF_PHD_2"/>
    <property type="match status" value="1"/>
</dbReference>
<dbReference type="InterPro" id="IPR037869">
    <property type="entry name" value="Spp1/CFP1"/>
</dbReference>
<feature type="compositionally biased region" description="Basic residues" evidence="7">
    <location>
        <begin position="1239"/>
        <end position="1248"/>
    </location>
</feature>
<feature type="compositionally biased region" description="Acidic residues" evidence="7">
    <location>
        <begin position="876"/>
        <end position="886"/>
    </location>
</feature>
<dbReference type="PANTHER" id="PTHR46174:SF1">
    <property type="entry name" value="CXXC-TYPE ZINC FINGER PROTEIN 1"/>
    <property type="match status" value="1"/>
</dbReference>
<feature type="compositionally biased region" description="Basic and acidic residues" evidence="7">
    <location>
        <begin position="430"/>
        <end position="448"/>
    </location>
</feature>
<dbReference type="InterPro" id="IPR019786">
    <property type="entry name" value="Zinc_finger_PHD-type_CS"/>
</dbReference>
<feature type="compositionally biased region" description="Pro residues" evidence="7">
    <location>
        <begin position="606"/>
        <end position="616"/>
    </location>
</feature>
<feature type="compositionally biased region" description="Low complexity" evidence="7">
    <location>
        <begin position="38"/>
        <end position="56"/>
    </location>
</feature>
<dbReference type="OrthoDB" id="436852at2759"/>
<feature type="region of interest" description="Disordered" evidence="7">
    <location>
        <begin position="1"/>
        <end position="642"/>
    </location>
</feature>
<dbReference type="InterPro" id="IPR001965">
    <property type="entry name" value="Znf_PHD"/>
</dbReference>
<evidence type="ECO:0000256" key="1">
    <source>
        <dbReference type="ARBA" id="ARBA00004123"/>
    </source>
</evidence>
<name>V2X217_MONRO</name>
<feature type="compositionally biased region" description="Basic and acidic residues" evidence="7">
    <location>
        <begin position="702"/>
        <end position="729"/>
    </location>
</feature>
<comment type="subcellular location">
    <subcellularLocation>
        <location evidence="1">Nucleus</location>
    </subcellularLocation>
</comment>
<keyword evidence="4" id="KW-0862">Zinc</keyword>
<dbReference type="PROSITE" id="PS01359">
    <property type="entry name" value="ZF_PHD_1"/>
    <property type="match status" value="1"/>
</dbReference>
<evidence type="ECO:0000256" key="7">
    <source>
        <dbReference type="SAM" id="MobiDB-lite"/>
    </source>
</evidence>
<dbReference type="CDD" id="cd16039">
    <property type="entry name" value="PHD_SPP1"/>
    <property type="match status" value="1"/>
</dbReference>
<feature type="compositionally biased region" description="Low complexity" evidence="7">
    <location>
        <begin position="350"/>
        <end position="361"/>
    </location>
</feature>
<dbReference type="STRING" id="1381753.V2X217"/>
<reference evidence="9 10" key="1">
    <citation type="journal article" date="2014" name="BMC Genomics">
        <title>Genome and secretome analysis of the hemibiotrophic fungal pathogen, Moniliophthora roreri, which causes frosty pod rot disease of cacao: mechanisms of the biotrophic and necrotrophic phases.</title>
        <authorList>
            <person name="Meinhardt L.W."/>
            <person name="Costa G.G.L."/>
            <person name="Thomazella D.P.T."/>
            <person name="Teixeira P.J.P.L."/>
            <person name="Carazzolle M.F."/>
            <person name="Schuster S.C."/>
            <person name="Carlson J.E."/>
            <person name="Guiltinan M.J."/>
            <person name="Mieczkowski P."/>
            <person name="Farmer A."/>
            <person name="Ramaraj T."/>
            <person name="Crozier J."/>
            <person name="Davis R.E."/>
            <person name="Shao J."/>
            <person name="Melnick R.L."/>
            <person name="Pereira G.A.G."/>
            <person name="Bailey B.A."/>
        </authorList>
    </citation>
    <scope>NUCLEOTIDE SEQUENCE [LARGE SCALE GENOMIC DNA]</scope>
    <source>
        <strain evidence="9 10">MCA 2997</strain>
    </source>
</reference>
<evidence type="ECO:0000256" key="4">
    <source>
        <dbReference type="ARBA" id="ARBA00022833"/>
    </source>
</evidence>
<feature type="compositionally biased region" description="Low complexity" evidence="7">
    <location>
        <begin position="617"/>
        <end position="638"/>
    </location>
</feature>
<protein>
    <submittedName>
        <fullName evidence="9">Phd transcription</fullName>
    </submittedName>
</protein>
<evidence type="ECO:0000256" key="5">
    <source>
        <dbReference type="ARBA" id="ARBA00023242"/>
    </source>
</evidence>
<dbReference type="Proteomes" id="UP000017559">
    <property type="component" value="Unassembled WGS sequence"/>
</dbReference>
<accession>V2X217</accession>
<feature type="compositionally biased region" description="Basic and acidic residues" evidence="7">
    <location>
        <begin position="1171"/>
        <end position="1199"/>
    </location>
</feature>
<feature type="compositionally biased region" description="Basic and acidic residues" evidence="7">
    <location>
        <begin position="581"/>
        <end position="600"/>
    </location>
</feature>
<dbReference type="AlphaFoldDB" id="V2X217"/>
<dbReference type="SUPFAM" id="SSF57903">
    <property type="entry name" value="FYVE/PHD zinc finger"/>
    <property type="match status" value="1"/>
</dbReference>
<feature type="compositionally biased region" description="Basic residues" evidence="7">
    <location>
        <begin position="362"/>
        <end position="378"/>
    </location>
</feature>
<dbReference type="GO" id="GO:0048188">
    <property type="term" value="C:Set1C/COMPASS complex"/>
    <property type="evidence" value="ECO:0007669"/>
    <property type="project" value="InterPro"/>
</dbReference>
<feature type="compositionally biased region" description="Basic residues" evidence="7">
    <location>
        <begin position="336"/>
        <end position="349"/>
    </location>
</feature>
<evidence type="ECO:0000259" key="8">
    <source>
        <dbReference type="PROSITE" id="PS50016"/>
    </source>
</evidence>
<keyword evidence="2" id="KW-0479">Metal-binding</keyword>
<feature type="compositionally biased region" description="Basic residues" evidence="7">
    <location>
        <begin position="784"/>
        <end position="795"/>
    </location>
</feature>
<dbReference type="PANTHER" id="PTHR46174">
    <property type="entry name" value="CXXC-TYPE ZINC FINGER PROTEIN 1"/>
    <property type="match status" value="1"/>
</dbReference>
<feature type="compositionally biased region" description="Basic and acidic residues" evidence="7">
    <location>
        <begin position="91"/>
        <end position="118"/>
    </location>
</feature>
<dbReference type="InterPro" id="IPR011011">
    <property type="entry name" value="Znf_FYVE_PHD"/>
</dbReference>
<dbReference type="GO" id="GO:0008270">
    <property type="term" value="F:zinc ion binding"/>
    <property type="evidence" value="ECO:0007669"/>
    <property type="project" value="UniProtKB-KW"/>
</dbReference>
<feature type="region of interest" description="Disordered" evidence="7">
    <location>
        <begin position="674"/>
        <end position="886"/>
    </location>
</feature>
<evidence type="ECO:0000256" key="3">
    <source>
        <dbReference type="ARBA" id="ARBA00022771"/>
    </source>
</evidence>
<feature type="compositionally biased region" description="Low complexity" evidence="7">
    <location>
        <begin position="797"/>
        <end position="812"/>
    </location>
</feature>